<dbReference type="Proteomes" id="UP000598196">
    <property type="component" value="Unassembled WGS sequence"/>
</dbReference>
<gene>
    <name evidence="1" type="ORF">GCM10010991_12470</name>
</gene>
<comment type="caution">
    <text evidence="1">The sequence shown here is derived from an EMBL/GenBank/DDBJ whole genome shotgun (WGS) entry which is preliminary data.</text>
</comment>
<dbReference type="RefSeq" id="WP_146285031.1">
    <property type="nucleotide sequence ID" value="NZ_BMLP01000001.1"/>
</dbReference>
<organism evidence="1 2">
    <name type="scientific">Gemmobacter aquaticus</name>
    <dbReference type="NCBI Taxonomy" id="490185"/>
    <lineage>
        <taxon>Bacteria</taxon>
        <taxon>Pseudomonadati</taxon>
        <taxon>Pseudomonadota</taxon>
        <taxon>Alphaproteobacteria</taxon>
        <taxon>Rhodobacterales</taxon>
        <taxon>Paracoccaceae</taxon>
        <taxon>Gemmobacter</taxon>
    </lineage>
</organism>
<protein>
    <submittedName>
        <fullName evidence="1">Uncharacterized protein</fullName>
    </submittedName>
</protein>
<dbReference type="AlphaFoldDB" id="A0A918DD03"/>
<reference evidence="1 2" key="1">
    <citation type="journal article" date="2014" name="Int. J. Syst. Evol. Microbiol.">
        <title>Complete genome sequence of Corynebacterium casei LMG S-19264T (=DSM 44701T), isolated from a smear-ripened cheese.</title>
        <authorList>
            <consortium name="US DOE Joint Genome Institute (JGI-PGF)"/>
            <person name="Walter F."/>
            <person name="Albersmeier A."/>
            <person name="Kalinowski J."/>
            <person name="Ruckert C."/>
        </authorList>
    </citation>
    <scope>NUCLEOTIDE SEQUENCE [LARGE SCALE GENOMIC DNA]</scope>
    <source>
        <strain evidence="1 2">CGMCC 1.7029</strain>
    </source>
</reference>
<dbReference type="EMBL" id="BMLP01000001">
    <property type="protein sequence ID" value="GGO29036.1"/>
    <property type="molecule type" value="Genomic_DNA"/>
</dbReference>
<evidence type="ECO:0000313" key="2">
    <source>
        <dbReference type="Proteomes" id="UP000598196"/>
    </source>
</evidence>
<accession>A0A918DD03</accession>
<evidence type="ECO:0000313" key="1">
    <source>
        <dbReference type="EMBL" id="GGO29036.1"/>
    </source>
</evidence>
<proteinExistence type="predicted"/>
<name>A0A918DD03_9RHOB</name>
<sequence>MPPATALLFCLALAACGDVPKVNAPTPAPGPEPTIAPIDALISLAPAPGSMQSVDPDGLVPRADALRARAEALRVPVADPATRAPIATP</sequence>
<keyword evidence="2" id="KW-1185">Reference proteome</keyword>